<feature type="transmembrane region" description="Helical" evidence="6">
    <location>
        <begin position="253"/>
        <end position="273"/>
    </location>
</feature>
<dbReference type="InterPro" id="IPR023298">
    <property type="entry name" value="ATPase_P-typ_TM_dom_sf"/>
</dbReference>
<dbReference type="Gene3D" id="1.20.1110.10">
    <property type="entry name" value="Calcium-transporting ATPase, transmembrane domain"/>
    <property type="match status" value="1"/>
</dbReference>
<keyword evidence="5 6" id="KW-0472">Membrane</keyword>
<dbReference type="SUPFAM" id="SSF56784">
    <property type="entry name" value="HAD-like"/>
    <property type="match status" value="1"/>
</dbReference>
<dbReference type="InterPro" id="IPR001757">
    <property type="entry name" value="P_typ_ATPase"/>
</dbReference>
<feature type="transmembrane region" description="Helical" evidence="6">
    <location>
        <begin position="223"/>
        <end position="241"/>
    </location>
</feature>
<feature type="transmembrane region" description="Helical" evidence="6">
    <location>
        <begin position="132"/>
        <end position="152"/>
    </location>
</feature>
<evidence type="ECO:0000256" key="3">
    <source>
        <dbReference type="ARBA" id="ARBA00022842"/>
    </source>
</evidence>
<dbReference type="Gene3D" id="3.40.50.1000">
    <property type="entry name" value="HAD superfamily/HAD-like"/>
    <property type="match status" value="1"/>
</dbReference>
<dbReference type="Proteomes" id="UP000886724">
    <property type="component" value="Unassembled WGS sequence"/>
</dbReference>
<dbReference type="NCBIfam" id="TIGR01494">
    <property type="entry name" value="ATPase_P-type"/>
    <property type="match status" value="1"/>
</dbReference>
<comment type="caution">
    <text evidence="7">The sequence shown here is derived from an EMBL/GenBank/DDBJ whole genome shotgun (WGS) entry which is preliminary data.</text>
</comment>
<evidence type="ECO:0000256" key="5">
    <source>
        <dbReference type="ARBA" id="ARBA00023136"/>
    </source>
</evidence>
<evidence type="ECO:0000313" key="8">
    <source>
        <dbReference type="Proteomes" id="UP000886724"/>
    </source>
</evidence>
<dbReference type="GO" id="GO:0005886">
    <property type="term" value="C:plasma membrane"/>
    <property type="evidence" value="ECO:0007669"/>
    <property type="project" value="TreeGrafter"/>
</dbReference>
<sequence>GDDPITVSSIAKRAGLKKADYYKDASTIKNMTEMSEALKKYSVFGRVTPQQKREMVILLKKQGHTVAMTGDGINDVLAFKEADCSIAMASGSDAAKNVANLVLLDNNFDAMPHIVDEGRRVINNISMSASMFLIKTIFSTLLAITTIIFGQTYPFEPAQLSVISACGVGIPTFFLTYEANFARVEGSFLEKVFNNAFPSAFTIALGSTLITNIGLALNYNAEMLSTICILFTGWNYTLALLKVYRPLTVYRKIIIYTTQLCYYIALIIGQKILELTSISFNWMIVLLALMAFSPVLVELSSYLVNIIKYVYRKLQRYHLNKISKVKE</sequence>
<accession>A0A9D1XJR7</accession>
<dbReference type="PRINTS" id="PR00119">
    <property type="entry name" value="CATATPASE"/>
</dbReference>
<dbReference type="InterPro" id="IPR036412">
    <property type="entry name" value="HAD-like_sf"/>
</dbReference>
<dbReference type="PANTHER" id="PTHR24093">
    <property type="entry name" value="CATION TRANSPORTING ATPASE"/>
    <property type="match status" value="1"/>
</dbReference>
<evidence type="ECO:0000256" key="4">
    <source>
        <dbReference type="ARBA" id="ARBA00022989"/>
    </source>
</evidence>
<dbReference type="SUPFAM" id="SSF81665">
    <property type="entry name" value="Calcium ATPase, transmembrane domain M"/>
    <property type="match status" value="1"/>
</dbReference>
<reference evidence="7" key="2">
    <citation type="submission" date="2021-04" db="EMBL/GenBank/DDBJ databases">
        <authorList>
            <person name="Gilroy R."/>
        </authorList>
    </citation>
    <scope>NUCLEOTIDE SEQUENCE</scope>
    <source>
        <strain evidence="7">ChiGjej1B1-14440</strain>
    </source>
</reference>
<evidence type="ECO:0000313" key="7">
    <source>
        <dbReference type="EMBL" id="HIX80724.1"/>
    </source>
</evidence>
<dbReference type="Pfam" id="PF08282">
    <property type="entry name" value="Hydrolase_3"/>
    <property type="match status" value="1"/>
</dbReference>
<feature type="non-terminal residue" evidence="7">
    <location>
        <position position="1"/>
    </location>
</feature>
<evidence type="ECO:0000256" key="6">
    <source>
        <dbReference type="SAM" id="Phobius"/>
    </source>
</evidence>
<feature type="transmembrane region" description="Helical" evidence="6">
    <location>
        <begin position="197"/>
        <end position="217"/>
    </location>
</feature>
<organism evidence="7 8">
    <name type="scientific">Candidatus Erysipelatoclostridium merdavium</name>
    <dbReference type="NCBI Taxonomy" id="2838566"/>
    <lineage>
        <taxon>Bacteria</taxon>
        <taxon>Bacillati</taxon>
        <taxon>Bacillota</taxon>
        <taxon>Erysipelotrichia</taxon>
        <taxon>Erysipelotrichales</taxon>
        <taxon>Erysipelotrichales incertae sedis</taxon>
    </lineage>
</organism>
<dbReference type="GO" id="GO:0016887">
    <property type="term" value="F:ATP hydrolysis activity"/>
    <property type="evidence" value="ECO:0007669"/>
    <property type="project" value="InterPro"/>
</dbReference>
<protein>
    <submittedName>
        <fullName evidence="7">HAD-IC family P-type ATPase</fullName>
    </submittedName>
</protein>
<keyword evidence="4 6" id="KW-1133">Transmembrane helix</keyword>
<keyword evidence="3" id="KW-0460">Magnesium</keyword>
<proteinExistence type="predicted"/>
<keyword evidence="2 6" id="KW-0812">Transmembrane</keyword>
<dbReference type="EMBL" id="DXET01000050">
    <property type="protein sequence ID" value="HIX80724.1"/>
    <property type="molecule type" value="Genomic_DNA"/>
</dbReference>
<reference evidence="7" key="1">
    <citation type="journal article" date="2021" name="PeerJ">
        <title>Extensive microbial diversity within the chicken gut microbiome revealed by metagenomics and culture.</title>
        <authorList>
            <person name="Gilroy R."/>
            <person name="Ravi A."/>
            <person name="Getino M."/>
            <person name="Pursley I."/>
            <person name="Horton D.L."/>
            <person name="Alikhan N.F."/>
            <person name="Baker D."/>
            <person name="Gharbi K."/>
            <person name="Hall N."/>
            <person name="Watson M."/>
            <person name="Adriaenssens E.M."/>
            <person name="Foster-Nyarko E."/>
            <person name="Jarju S."/>
            <person name="Secka A."/>
            <person name="Antonio M."/>
            <person name="Oren A."/>
            <person name="Chaudhuri R.R."/>
            <person name="La Ragione R."/>
            <person name="Hildebrand F."/>
            <person name="Pallen M.J."/>
        </authorList>
    </citation>
    <scope>NUCLEOTIDE SEQUENCE</scope>
    <source>
        <strain evidence="7">ChiGjej1B1-14440</strain>
    </source>
</reference>
<evidence type="ECO:0000256" key="1">
    <source>
        <dbReference type="ARBA" id="ARBA00004370"/>
    </source>
</evidence>
<dbReference type="AlphaFoldDB" id="A0A9D1XJR7"/>
<feature type="transmembrane region" description="Helical" evidence="6">
    <location>
        <begin position="279"/>
        <end position="304"/>
    </location>
</feature>
<feature type="transmembrane region" description="Helical" evidence="6">
    <location>
        <begin position="158"/>
        <end position="177"/>
    </location>
</feature>
<dbReference type="GO" id="GO:0005388">
    <property type="term" value="F:P-type calcium transporter activity"/>
    <property type="evidence" value="ECO:0007669"/>
    <property type="project" value="TreeGrafter"/>
</dbReference>
<dbReference type="PANTHER" id="PTHR24093:SF508">
    <property type="entry name" value="CALCIUM-TRANSPORTING ATPASE CTPE"/>
    <property type="match status" value="1"/>
</dbReference>
<comment type="subcellular location">
    <subcellularLocation>
        <location evidence="1">Membrane</location>
    </subcellularLocation>
</comment>
<evidence type="ECO:0000256" key="2">
    <source>
        <dbReference type="ARBA" id="ARBA00022692"/>
    </source>
</evidence>
<dbReference type="InterPro" id="IPR023214">
    <property type="entry name" value="HAD_sf"/>
</dbReference>
<name>A0A9D1XJR7_9FIRM</name>
<dbReference type="GO" id="GO:0005524">
    <property type="term" value="F:ATP binding"/>
    <property type="evidence" value="ECO:0007669"/>
    <property type="project" value="InterPro"/>
</dbReference>
<gene>
    <name evidence="7" type="ORF">H9980_01985</name>
</gene>